<dbReference type="CDD" id="cd04863">
    <property type="entry name" value="MtLigD_Pol_like"/>
    <property type="match status" value="1"/>
</dbReference>
<reference evidence="2 3" key="1">
    <citation type="submission" date="2020-10" db="EMBL/GenBank/DDBJ databases">
        <title>Ca. Dormibacterota MAGs.</title>
        <authorList>
            <person name="Montgomery K."/>
        </authorList>
    </citation>
    <scope>NUCLEOTIDE SEQUENCE [LARGE SCALE GENOMIC DNA]</scope>
    <source>
        <strain evidence="2">SC8811_S16_3</strain>
    </source>
</reference>
<dbReference type="Pfam" id="PF21686">
    <property type="entry name" value="LigD_Prim-Pol"/>
    <property type="match status" value="1"/>
</dbReference>
<evidence type="ECO:0000313" key="3">
    <source>
        <dbReference type="Proteomes" id="UP000620075"/>
    </source>
</evidence>
<dbReference type="InterPro" id="IPR014145">
    <property type="entry name" value="LigD_pol_dom"/>
</dbReference>
<dbReference type="InterPro" id="IPR033649">
    <property type="entry name" value="MtLigD_Pol-like"/>
</dbReference>
<evidence type="ECO:0000313" key="2">
    <source>
        <dbReference type="EMBL" id="MBJ7603327.1"/>
    </source>
</evidence>
<comment type="caution">
    <text evidence="2">The sequence shown here is derived from an EMBL/GenBank/DDBJ whole genome shotgun (WGS) entry which is preliminary data.</text>
</comment>
<dbReference type="PANTHER" id="PTHR42705">
    <property type="entry name" value="BIFUNCTIONAL NON-HOMOLOGOUS END JOINING PROTEIN LIGD"/>
    <property type="match status" value="1"/>
</dbReference>
<dbReference type="RefSeq" id="WP_338179154.1">
    <property type="nucleotide sequence ID" value="NZ_JAEKNQ010000035.1"/>
</dbReference>
<proteinExistence type="predicted"/>
<dbReference type="PANTHER" id="PTHR42705:SF2">
    <property type="entry name" value="BIFUNCTIONAL NON-HOMOLOGOUS END JOINING PROTEIN LIGD"/>
    <property type="match status" value="1"/>
</dbReference>
<dbReference type="AlphaFoldDB" id="A0A934KA49"/>
<evidence type="ECO:0000259" key="1">
    <source>
        <dbReference type="Pfam" id="PF21686"/>
    </source>
</evidence>
<dbReference type="InterPro" id="IPR052171">
    <property type="entry name" value="NHEJ_LigD"/>
</dbReference>
<organism evidence="2 3">
    <name type="scientific">Candidatus Dormiibacter inghamiae</name>
    <dbReference type="NCBI Taxonomy" id="3127013"/>
    <lineage>
        <taxon>Bacteria</taxon>
        <taxon>Bacillati</taxon>
        <taxon>Candidatus Dormiibacterota</taxon>
        <taxon>Candidatus Dormibacteria</taxon>
        <taxon>Candidatus Dormibacterales</taxon>
        <taxon>Candidatus Dormibacteraceae</taxon>
        <taxon>Candidatus Dormiibacter</taxon>
    </lineage>
</organism>
<name>A0A934KA49_9BACT</name>
<dbReference type="GO" id="GO:0003910">
    <property type="term" value="F:DNA ligase (ATP) activity"/>
    <property type="evidence" value="ECO:0007669"/>
    <property type="project" value="UniProtKB-EC"/>
</dbReference>
<sequence length="307" mass="35119">MSPASKPVEVRVEDRLLKLSNLDKVLWPEAGFRKGQMIEYYTKIAPALLPHLKGRPLTLKRYPDGVDGMMFYEKNCPKHRPPWVKTAKVWSHGNNRDMFYCLVEDLPTLVWLGQLGTIELHTSLSLARALPQPRMLVFDLDPGPPATIVECCQVAIWLQEWFAGHKLKSYCKTSGSKGLQLYVPLNNPSVDYALTKKISKGLAQKLEREKPDHVVHMQRKTLREGKVLIDWSQNDQYKTTVSVYSLRARALPTVSTPVTWEEVEQCLQEGDPNLLVFDWETVLSRFQGQGDLFEPVLKLRQRLPDAV</sequence>
<dbReference type="EC" id="6.5.1.1" evidence="2"/>
<dbReference type="NCBIfam" id="TIGR02778">
    <property type="entry name" value="ligD_pol"/>
    <property type="match status" value="1"/>
</dbReference>
<keyword evidence="2" id="KW-0436">Ligase</keyword>
<accession>A0A934KA49</accession>
<dbReference type="Gene3D" id="3.90.920.10">
    <property type="entry name" value="DNA primase, PRIM domain"/>
    <property type="match status" value="1"/>
</dbReference>
<feature type="domain" description="DNA ligase D polymerase" evidence="1">
    <location>
        <begin position="34"/>
        <end position="293"/>
    </location>
</feature>
<dbReference type="EMBL" id="JAEKNQ010000035">
    <property type="protein sequence ID" value="MBJ7603327.1"/>
    <property type="molecule type" value="Genomic_DNA"/>
</dbReference>
<gene>
    <name evidence="2" type="primary">ligD</name>
    <name evidence="2" type="ORF">JF888_09100</name>
</gene>
<protein>
    <submittedName>
        <fullName evidence="2">Non-homologous end-joining DNA ligase</fullName>
        <ecNumber evidence="2">6.5.1.1</ecNumber>
    </submittedName>
</protein>
<dbReference type="Proteomes" id="UP000620075">
    <property type="component" value="Unassembled WGS sequence"/>
</dbReference>